<evidence type="ECO:0008006" key="4">
    <source>
        <dbReference type="Google" id="ProtNLM"/>
    </source>
</evidence>
<reference evidence="2 3" key="1">
    <citation type="submission" date="2014-09" db="EMBL/GenBank/DDBJ databases">
        <title>Isolation and characterization of Aurantimonas altamirensis ON-56566 from clinical sample following a dog bite.</title>
        <authorList>
            <person name="Eshaghi A."/>
            <person name="Li A."/>
            <person name="Shahinas D."/>
            <person name="Bahn P."/>
            <person name="Kus J.V."/>
            <person name="Patel S.N."/>
        </authorList>
    </citation>
    <scope>NUCLEOTIDE SEQUENCE [LARGE SCALE GENOMIC DNA]</scope>
    <source>
        <strain evidence="2 3">ON-56566</strain>
    </source>
</reference>
<proteinExistence type="predicted"/>
<dbReference type="AlphaFoldDB" id="A0A0B1Q2Q0"/>
<evidence type="ECO:0000256" key="1">
    <source>
        <dbReference type="SAM" id="MobiDB-lite"/>
    </source>
</evidence>
<name>A0A0B1Q2Q0_9HYPH</name>
<organism evidence="2 3">
    <name type="scientific">Aureimonas altamirensis</name>
    <dbReference type="NCBI Taxonomy" id="370622"/>
    <lineage>
        <taxon>Bacteria</taxon>
        <taxon>Pseudomonadati</taxon>
        <taxon>Pseudomonadota</taxon>
        <taxon>Alphaproteobacteria</taxon>
        <taxon>Hyphomicrobiales</taxon>
        <taxon>Aurantimonadaceae</taxon>
        <taxon>Aureimonas</taxon>
    </lineage>
</organism>
<evidence type="ECO:0000313" key="2">
    <source>
        <dbReference type="EMBL" id="KHJ53187.1"/>
    </source>
</evidence>
<dbReference type="PIRSF" id="PIRSF033328">
    <property type="entry name" value="Phest_Mll4975"/>
    <property type="match status" value="1"/>
</dbReference>
<dbReference type="EMBL" id="JRFJ01000007">
    <property type="protein sequence ID" value="KHJ53187.1"/>
    <property type="molecule type" value="Genomic_DNA"/>
</dbReference>
<dbReference type="Proteomes" id="UP000030826">
    <property type="component" value="Unassembled WGS sequence"/>
</dbReference>
<accession>A0A0B1Q2Q0</accession>
<dbReference type="Pfam" id="PF06299">
    <property type="entry name" value="DUF1045"/>
    <property type="match status" value="1"/>
</dbReference>
<evidence type="ECO:0000313" key="3">
    <source>
        <dbReference type="Proteomes" id="UP000030826"/>
    </source>
</evidence>
<dbReference type="OrthoDB" id="4954742at2"/>
<sequence>MRAALYYTPAADSPLTLAAAEWLGRNPYTGGPSRAPDVGIDPTVAAPARYGFHATIKAPFRLAAGRDLDMLANALADFASGRAAFPLPPLEVKAMPGGFLALVPAAADAALDALAADTVRHFDPFRAPMTEEERQKRQPGRLTERQRTNLDRFGYPHVLDDFHFHMTLTGPLGAESTPLLMHLKRRFAPFLRDRLTFDALALFIEPYPGAPFTVAARCPLAVRAPQPEFVP</sequence>
<gene>
    <name evidence="2" type="ORF">LA66_19445</name>
</gene>
<protein>
    <recommendedName>
        <fullName evidence="4">Phosphonate metabolism protein</fullName>
    </recommendedName>
</protein>
<dbReference type="STRING" id="370622.LA66_19445"/>
<dbReference type="InterPro" id="IPR009389">
    <property type="entry name" value="DUF1045"/>
</dbReference>
<comment type="caution">
    <text evidence="2">The sequence shown here is derived from an EMBL/GenBank/DDBJ whole genome shotgun (WGS) entry which is preliminary data.</text>
</comment>
<dbReference type="RefSeq" id="WP_039195826.1">
    <property type="nucleotide sequence ID" value="NZ_JRFJ01000007.1"/>
</dbReference>
<feature type="region of interest" description="Disordered" evidence="1">
    <location>
        <begin position="126"/>
        <end position="147"/>
    </location>
</feature>